<proteinExistence type="predicted"/>
<protein>
    <submittedName>
        <fullName evidence="1">Uncharacterized protein</fullName>
    </submittedName>
</protein>
<gene>
    <name evidence="1" type="ORF">SmaCSM2_20630</name>
</gene>
<reference evidence="1 2" key="1">
    <citation type="submission" date="2017-12" db="EMBL/GenBank/DDBJ databases">
        <title>Complete Genome Sequence of Stenotrophomonas maltophilia CSM2.</title>
        <authorList>
            <person name="Castro-Jaimes S."/>
            <person name="Lopez-Leal G."/>
            <person name="Barberena Jonas C."/>
            <person name="Bustos P."/>
            <person name="Perez-Oseguera A."/>
            <person name="Cevallos M.A."/>
        </authorList>
    </citation>
    <scope>NUCLEOTIDE SEQUENCE [LARGE SCALE GENOMIC DNA]</scope>
    <source>
        <strain evidence="1 2">CSM2</strain>
    </source>
</reference>
<sequence>MSYTIAPEQVIDYPPERLREFHGSVVEYIDNRVFMLDPGQLVGEAAAQAYRETAAGMFTALGWQGDGRIELLWLPAFVFPLSEHMADVGVGVWHVKQEEDGISYLLSPVPMPFEALHNTPHWKEVRQAAERRRGALGRAVDEVLHYVWDPIGIQANPDCRGEYAAYADRIESQLLRGAGEQELCAALAGMARNEMGVNPDEYRTQRAAAALVAWRASLRD</sequence>
<dbReference type="RefSeq" id="WP_101766256.1">
    <property type="nucleotide sequence ID" value="NZ_CP025298.1"/>
</dbReference>
<dbReference type="EMBL" id="CP025298">
    <property type="protein sequence ID" value="AUI09444.1"/>
    <property type="molecule type" value="Genomic_DNA"/>
</dbReference>
<dbReference type="AlphaFoldDB" id="A0AAD0FP87"/>
<dbReference type="Proteomes" id="UP000234414">
    <property type="component" value="Chromosome"/>
</dbReference>
<accession>A0AAD0FP87</accession>
<organism evidence="1 2">
    <name type="scientific">Stenotrophomonas maltophilia</name>
    <name type="common">Pseudomonas maltophilia</name>
    <name type="synonym">Xanthomonas maltophilia</name>
    <dbReference type="NCBI Taxonomy" id="40324"/>
    <lineage>
        <taxon>Bacteria</taxon>
        <taxon>Pseudomonadati</taxon>
        <taxon>Pseudomonadota</taxon>
        <taxon>Gammaproteobacteria</taxon>
        <taxon>Lysobacterales</taxon>
        <taxon>Lysobacteraceae</taxon>
        <taxon>Stenotrophomonas</taxon>
        <taxon>Stenotrophomonas maltophilia group</taxon>
    </lineage>
</organism>
<evidence type="ECO:0000313" key="1">
    <source>
        <dbReference type="EMBL" id="AUI09444.1"/>
    </source>
</evidence>
<name>A0AAD0FP87_STEMA</name>
<evidence type="ECO:0000313" key="2">
    <source>
        <dbReference type="Proteomes" id="UP000234414"/>
    </source>
</evidence>